<protein>
    <recommendedName>
        <fullName evidence="3">Tat pathway signal protein</fullName>
    </recommendedName>
</protein>
<organism evidence="1 2">
    <name type="scientific">Hathewaya limosa</name>
    <name type="common">Clostridium limosum</name>
    <dbReference type="NCBI Taxonomy" id="1536"/>
    <lineage>
        <taxon>Bacteria</taxon>
        <taxon>Bacillati</taxon>
        <taxon>Bacillota</taxon>
        <taxon>Clostridia</taxon>
        <taxon>Eubacteriales</taxon>
        <taxon>Clostridiaceae</taxon>
        <taxon>Hathewaya</taxon>
    </lineage>
</organism>
<dbReference type="RefSeq" id="WP_307354881.1">
    <property type="nucleotide sequence ID" value="NZ_BAAACJ010000008.1"/>
</dbReference>
<evidence type="ECO:0000313" key="1">
    <source>
        <dbReference type="EMBL" id="MDQ0478643.1"/>
    </source>
</evidence>
<accession>A0ABU0JR38</accession>
<keyword evidence="2" id="KW-1185">Reference proteome</keyword>
<sequence length="91" mass="10219">MLQNINRDHIKGIVVGVGVCAAGYYIYKKNQTQIDGFLKNQGINVSKGSSKDYNNMTLEELMETKELIEDIIAEKELTMGEHVQVNEAITE</sequence>
<dbReference type="Proteomes" id="UP001224418">
    <property type="component" value="Unassembled WGS sequence"/>
</dbReference>
<gene>
    <name evidence="1" type="ORF">QOZ93_000352</name>
</gene>
<evidence type="ECO:0008006" key="3">
    <source>
        <dbReference type="Google" id="ProtNLM"/>
    </source>
</evidence>
<name>A0ABU0JR38_HATLI</name>
<comment type="caution">
    <text evidence="1">The sequence shown here is derived from an EMBL/GenBank/DDBJ whole genome shotgun (WGS) entry which is preliminary data.</text>
</comment>
<reference evidence="1 2" key="1">
    <citation type="submission" date="2023-07" db="EMBL/GenBank/DDBJ databases">
        <title>Genomic Encyclopedia of Type Strains, Phase IV (KMG-IV): sequencing the most valuable type-strain genomes for metagenomic binning, comparative biology and taxonomic classification.</title>
        <authorList>
            <person name="Goeker M."/>
        </authorList>
    </citation>
    <scope>NUCLEOTIDE SEQUENCE [LARGE SCALE GENOMIC DNA]</scope>
    <source>
        <strain evidence="1 2">DSM 1400</strain>
    </source>
</reference>
<evidence type="ECO:0000313" key="2">
    <source>
        <dbReference type="Proteomes" id="UP001224418"/>
    </source>
</evidence>
<proteinExistence type="predicted"/>
<dbReference type="EMBL" id="JAUSWN010000002">
    <property type="protein sequence ID" value="MDQ0478643.1"/>
    <property type="molecule type" value="Genomic_DNA"/>
</dbReference>